<dbReference type="GO" id="GO:0045892">
    <property type="term" value="P:negative regulation of DNA-templated transcription"/>
    <property type="evidence" value="ECO:0007669"/>
    <property type="project" value="TreeGrafter"/>
</dbReference>
<dbReference type="STRING" id="1423813.FC26_GL001585"/>
<dbReference type="PANTHER" id="PTHR33202:SF8">
    <property type="entry name" value="PEROXIDE-RESPONSIVE REPRESSOR PERR"/>
    <property type="match status" value="1"/>
</dbReference>
<dbReference type="InterPro" id="IPR036390">
    <property type="entry name" value="WH_DNA-bd_sf"/>
</dbReference>
<keyword evidence="8" id="KW-0408">Iron</keyword>
<dbReference type="Pfam" id="PF01475">
    <property type="entry name" value="FUR"/>
    <property type="match status" value="1"/>
</dbReference>
<keyword evidence="6" id="KW-0804">Transcription</keyword>
<evidence type="ECO:0000256" key="5">
    <source>
        <dbReference type="ARBA" id="ARBA00023125"/>
    </source>
</evidence>
<comment type="similarity">
    <text evidence="1">Belongs to the Fur family.</text>
</comment>
<evidence type="ECO:0000256" key="2">
    <source>
        <dbReference type="ARBA" id="ARBA00022491"/>
    </source>
</evidence>
<gene>
    <name evidence="9" type="ORF">FC26_GL001585</name>
</gene>
<dbReference type="InterPro" id="IPR043135">
    <property type="entry name" value="Fur_C"/>
</dbReference>
<dbReference type="AlphaFoldDB" id="A0A0R2ACV9"/>
<dbReference type="CDD" id="cd07153">
    <property type="entry name" value="Fur_like"/>
    <property type="match status" value="1"/>
</dbReference>
<dbReference type="PATRIC" id="fig|1423813.3.peg.1612"/>
<dbReference type="GO" id="GO:1900376">
    <property type="term" value="P:regulation of secondary metabolite biosynthetic process"/>
    <property type="evidence" value="ECO:0007669"/>
    <property type="project" value="TreeGrafter"/>
</dbReference>
<dbReference type="PANTHER" id="PTHR33202">
    <property type="entry name" value="ZINC UPTAKE REGULATION PROTEIN"/>
    <property type="match status" value="1"/>
</dbReference>
<feature type="binding site" evidence="7">
    <location>
        <position position="110"/>
    </location>
    <ligand>
        <name>Zn(2+)</name>
        <dbReference type="ChEBI" id="CHEBI:29105"/>
    </ligand>
</feature>
<dbReference type="EMBL" id="AYYY01000025">
    <property type="protein sequence ID" value="KRM61510.1"/>
    <property type="molecule type" value="Genomic_DNA"/>
</dbReference>
<keyword evidence="3 7" id="KW-0862">Zinc</keyword>
<evidence type="ECO:0000313" key="10">
    <source>
        <dbReference type="Proteomes" id="UP000051733"/>
    </source>
</evidence>
<dbReference type="GO" id="GO:0003700">
    <property type="term" value="F:DNA-binding transcription factor activity"/>
    <property type="evidence" value="ECO:0007669"/>
    <property type="project" value="InterPro"/>
</dbReference>
<dbReference type="InterPro" id="IPR036388">
    <property type="entry name" value="WH-like_DNA-bd_sf"/>
</dbReference>
<evidence type="ECO:0000256" key="7">
    <source>
        <dbReference type="PIRSR" id="PIRSR602481-1"/>
    </source>
</evidence>
<dbReference type="Proteomes" id="UP000051733">
    <property type="component" value="Unassembled WGS sequence"/>
</dbReference>
<dbReference type="GO" id="GO:0000976">
    <property type="term" value="F:transcription cis-regulatory region binding"/>
    <property type="evidence" value="ECO:0007669"/>
    <property type="project" value="TreeGrafter"/>
</dbReference>
<evidence type="ECO:0000256" key="8">
    <source>
        <dbReference type="PIRSR" id="PIRSR602481-2"/>
    </source>
</evidence>
<feature type="binding site" evidence="7">
    <location>
        <position position="154"/>
    </location>
    <ligand>
        <name>Zn(2+)</name>
        <dbReference type="ChEBI" id="CHEBI:29105"/>
    </ligand>
</feature>
<evidence type="ECO:0000256" key="6">
    <source>
        <dbReference type="ARBA" id="ARBA00023163"/>
    </source>
</evidence>
<keyword evidence="4" id="KW-0805">Transcription regulation</keyword>
<feature type="binding site" evidence="7">
    <location>
        <position position="157"/>
    </location>
    <ligand>
        <name>Zn(2+)</name>
        <dbReference type="ChEBI" id="CHEBI:29105"/>
    </ligand>
</feature>
<dbReference type="SUPFAM" id="SSF46785">
    <property type="entry name" value="Winged helix' DNA-binding domain"/>
    <property type="match status" value="1"/>
</dbReference>
<comment type="caution">
    <text evidence="9">The sequence shown here is derived from an EMBL/GenBank/DDBJ whole genome shotgun (WGS) entry which is preliminary data.</text>
</comment>
<proteinExistence type="inferred from homology"/>
<accession>A0A0R2ACV9</accession>
<dbReference type="GO" id="GO:0008270">
    <property type="term" value="F:zinc ion binding"/>
    <property type="evidence" value="ECO:0007669"/>
    <property type="project" value="TreeGrafter"/>
</dbReference>
<name>A0A0R2ACV9_9LACO</name>
<keyword evidence="5" id="KW-0238">DNA-binding</keyword>
<keyword evidence="7" id="KW-0479">Metal-binding</keyword>
<feature type="binding site" evidence="8">
    <location>
        <position position="104"/>
    </location>
    <ligand>
        <name>Fe cation</name>
        <dbReference type="ChEBI" id="CHEBI:24875"/>
    </ligand>
</feature>
<evidence type="ECO:0000256" key="3">
    <source>
        <dbReference type="ARBA" id="ARBA00022833"/>
    </source>
</evidence>
<dbReference type="Gene3D" id="3.30.1490.190">
    <property type="match status" value="1"/>
</dbReference>
<comment type="cofactor">
    <cofactor evidence="8">
        <name>Mn(2+)</name>
        <dbReference type="ChEBI" id="CHEBI:29035"/>
    </cofactor>
    <cofactor evidence="8">
        <name>Fe(2+)</name>
        <dbReference type="ChEBI" id="CHEBI:29033"/>
    </cofactor>
    <text evidence="8">Binds 1 Mn(2+) or Fe(2+) ion per subunit.</text>
</comment>
<comment type="cofactor">
    <cofactor evidence="7">
        <name>Zn(2+)</name>
        <dbReference type="ChEBI" id="CHEBI:29105"/>
    </cofactor>
    <text evidence="7">Binds 1 zinc ion per subunit.</text>
</comment>
<dbReference type="InterPro" id="IPR002481">
    <property type="entry name" value="FUR"/>
</dbReference>
<evidence type="ECO:0000313" key="9">
    <source>
        <dbReference type="EMBL" id="KRM61510.1"/>
    </source>
</evidence>
<feature type="binding site" evidence="7">
    <location>
        <position position="113"/>
    </location>
    <ligand>
        <name>Zn(2+)</name>
        <dbReference type="ChEBI" id="CHEBI:29105"/>
    </ligand>
</feature>
<keyword evidence="10" id="KW-1185">Reference proteome</keyword>
<dbReference type="Gene3D" id="1.10.10.10">
    <property type="entry name" value="Winged helix-like DNA-binding domain superfamily/Winged helix DNA-binding domain"/>
    <property type="match status" value="1"/>
</dbReference>
<evidence type="ECO:0000256" key="4">
    <source>
        <dbReference type="ARBA" id="ARBA00023015"/>
    </source>
</evidence>
<organism evidence="9 10">
    <name type="scientific">Paucilactobacillus vaccinostercus DSM 20634</name>
    <dbReference type="NCBI Taxonomy" id="1423813"/>
    <lineage>
        <taxon>Bacteria</taxon>
        <taxon>Bacillati</taxon>
        <taxon>Bacillota</taxon>
        <taxon>Bacilli</taxon>
        <taxon>Lactobacillales</taxon>
        <taxon>Lactobacillaceae</taxon>
        <taxon>Paucilactobacillus</taxon>
    </lineage>
</organism>
<reference evidence="9 10" key="1">
    <citation type="journal article" date="2015" name="Genome Announc.">
        <title>Expanding the biotechnology potential of lactobacilli through comparative genomics of 213 strains and associated genera.</title>
        <authorList>
            <person name="Sun Z."/>
            <person name="Harris H.M."/>
            <person name="McCann A."/>
            <person name="Guo C."/>
            <person name="Argimon S."/>
            <person name="Zhang W."/>
            <person name="Yang X."/>
            <person name="Jeffery I.B."/>
            <person name="Cooney J.C."/>
            <person name="Kagawa T.F."/>
            <person name="Liu W."/>
            <person name="Song Y."/>
            <person name="Salvetti E."/>
            <person name="Wrobel A."/>
            <person name="Rasinkangas P."/>
            <person name="Parkhill J."/>
            <person name="Rea M.C."/>
            <person name="O'Sullivan O."/>
            <person name="Ritari J."/>
            <person name="Douillard F.P."/>
            <person name="Paul Ross R."/>
            <person name="Yang R."/>
            <person name="Briner A.E."/>
            <person name="Felis G.E."/>
            <person name="de Vos W.M."/>
            <person name="Barrangou R."/>
            <person name="Klaenhammer T.R."/>
            <person name="Caufield P.W."/>
            <person name="Cui Y."/>
            <person name="Zhang H."/>
            <person name="O'Toole P.W."/>
        </authorList>
    </citation>
    <scope>NUCLEOTIDE SEQUENCE [LARGE SCALE GENOMIC DNA]</scope>
    <source>
        <strain evidence="9 10">DSM 20634</strain>
    </source>
</reference>
<evidence type="ECO:0000256" key="1">
    <source>
        <dbReference type="ARBA" id="ARBA00007957"/>
    </source>
</evidence>
<protein>
    <submittedName>
        <fullName evidence="9">Peroxide operon transcriptional regulator</fullName>
    </submittedName>
</protein>
<sequence length="166" mass="18899">MGSHLVNNERNSIMGSTDINEQTKAVLKKYHLRVTEQRQIIISYLASHHNHPSVEMIREGLIKKNVKLGPATIYNTLNTFVDHGIVIELKNGDGSTHYDYFENHHYHAICTHCGKIADINFPEFNRIEHELETKAAEQAGYLMTGNHFEVYGICPACQAKLRIKAK</sequence>
<keyword evidence="2" id="KW-0678">Repressor</keyword>